<dbReference type="Gramene" id="ONH93752">
    <property type="protein sequence ID" value="ONH93752"/>
    <property type="gene ID" value="PRUPE_8G250500"/>
</dbReference>
<proteinExistence type="predicted"/>
<organism evidence="1 2">
    <name type="scientific">Prunus persica</name>
    <name type="common">Peach</name>
    <name type="synonym">Amygdalus persica</name>
    <dbReference type="NCBI Taxonomy" id="3760"/>
    <lineage>
        <taxon>Eukaryota</taxon>
        <taxon>Viridiplantae</taxon>
        <taxon>Streptophyta</taxon>
        <taxon>Embryophyta</taxon>
        <taxon>Tracheophyta</taxon>
        <taxon>Spermatophyta</taxon>
        <taxon>Magnoliopsida</taxon>
        <taxon>eudicotyledons</taxon>
        <taxon>Gunneridae</taxon>
        <taxon>Pentapetalae</taxon>
        <taxon>rosids</taxon>
        <taxon>fabids</taxon>
        <taxon>Rosales</taxon>
        <taxon>Rosaceae</taxon>
        <taxon>Amygdaloideae</taxon>
        <taxon>Amygdaleae</taxon>
        <taxon>Prunus</taxon>
    </lineage>
</organism>
<accession>A0A251N319</accession>
<evidence type="ECO:0000313" key="1">
    <source>
        <dbReference type="EMBL" id="ONH93752.1"/>
    </source>
</evidence>
<dbReference type="EMBL" id="CM007658">
    <property type="protein sequence ID" value="ONH93752.1"/>
    <property type="molecule type" value="Genomic_DNA"/>
</dbReference>
<reference evidence="1 2" key="1">
    <citation type="journal article" date="2013" name="Nat. Genet.">
        <title>The high-quality draft genome of peach (Prunus persica) identifies unique patterns of genetic diversity, domestication and genome evolution.</title>
        <authorList>
            <consortium name="International Peach Genome Initiative"/>
            <person name="Verde I."/>
            <person name="Abbott A.G."/>
            <person name="Scalabrin S."/>
            <person name="Jung S."/>
            <person name="Shu S."/>
            <person name="Marroni F."/>
            <person name="Zhebentyayeva T."/>
            <person name="Dettori M.T."/>
            <person name="Grimwood J."/>
            <person name="Cattonaro F."/>
            <person name="Zuccolo A."/>
            <person name="Rossini L."/>
            <person name="Jenkins J."/>
            <person name="Vendramin E."/>
            <person name="Meisel L.A."/>
            <person name="Decroocq V."/>
            <person name="Sosinski B."/>
            <person name="Prochnik S."/>
            <person name="Mitros T."/>
            <person name="Policriti A."/>
            <person name="Cipriani G."/>
            <person name="Dondini L."/>
            <person name="Ficklin S."/>
            <person name="Goodstein D.M."/>
            <person name="Xuan P."/>
            <person name="Del Fabbro C."/>
            <person name="Aramini V."/>
            <person name="Copetti D."/>
            <person name="Gonzalez S."/>
            <person name="Horner D.S."/>
            <person name="Falchi R."/>
            <person name="Lucas S."/>
            <person name="Mica E."/>
            <person name="Maldonado J."/>
            <person name="Lazzari B."/>
            <person name="Bielenberg D."/>
            <person name="Pirona R."/>
            <person name="Miculan M."/>
            <person name="Barakat A."/>
            <person name="Testolin R."/>
            <person name="Stella A."/>
            <person name="Tartarini S."/>
            <person name="Tonutti P."/>
            <person name="Arus P."/>
            <person name="Orellana A."/>
            <person name="Wells C."/>
            <person name="Main D."/>
            <person name="Vizzotto G."/>
            <person name="Silva H."/>
            <person name="Salamini F."/>
            <person name="Schmutz J."/>
            <person name="Morgante M."/>
            <person name="Rokhsar D.S."/>
        </authorList>
    </citation>
    <scope>NUCLEOTIDE SEQUENCE [LARGE SCALE GENOMIC DNA]</scope>
    <source>
        <strain evidence="2">cv. Nemared</strain>
    </source>
</reference>
<dbReference type="Proteomes" id="UP000006882">
    <property type="component" value="Chromosome G8"/>
</dbReference>
<name>A0A251N319_PRUPE</name>
<protein>
    <submittedName>
        <fullName evidence="1">Uncharacterized protein</fullName>
    </submittedName>
</protein>
<keyword evidence="2" id="KW-1185">Reference proteome</keyword>
<gene>
    <name evidence="1" type="ORF">PRUPE_8G250500</name>
</gene>
<sequence length="53" mass="5993">MQESFLTNLYLLDLHLQAPLLIPSNWPRNIKRKSFSDAKAPGNAVIHACQVMT</sequence>
<dbReference type="AlphaFoldDB" id="A0A251N319"/>
<evidence type="ECO:0000313" key="2">
    <source>
        <dbReference type="Proteomes" id="UP000006882"/>
    </source>
</evidence>